<dbReference type="RefSeq" id="WP_086311315.1">
    <property type="nucleotide sequence ID" value="NZ_JABTDD010000053.1"/>
</dbReference>
<sequence length="237" mass="25956">MKKSVIGGIILGMFFMSNGVQATEISKIDRLLELQPGLSQSELLVSIDETARTMNISREEVIEISLSELESAIEDTEKEMRQLRGGSSGNKKLGTALNKGDIFYTPSSTLGIPHGHVGIYYAFNRIVESIPETGVRNISYVGRNVEPNAVMQSVSTTQAKRNAAANWANSRVGIDGYSYNFATNRQTAHTGAKNCSKLVWSAYLLNAGIDIDRNGGTGVYPLDIRDSNLTRTYQTIR</sequence>
<evidence type="ECO:0000256" key="1">
    <source>
        <dbReference type="SAM" id="Coils"/>
    </source>
</evidence>
<dbReference type="AlphaFoldDB" id="A0A242BED8"/>
<comment type="caution">
    <text evidence="3">The sequence shown here is derived from an EMBL/GenBank/DDBJ whole genome shotgun (WGS) entry which is preliminary data.</text>
</comment>
<reference evidence="3 4" key="1">
    <citation type="submission" date="2017-05" db="EMBL/GenBank/DDBJ databases">
        <title>The Genome Sequence of Enterococcus faecium 7H8_DIV0219.</title>
        <authorList>
            <consortium name="The Broad Institute Genomics Platform"/>
            <consortium name="The Broad Institute Genomic Center for Infectious Diseases"/>
            <person name="Earl A."/>
            <person name="Manson A."/>
            <person name="Schwartman J."/>
            <person name="Gilmore M."/>
            <person name="Abouelleil A."/>
            <person name="Cao P."/>
            <person name="Chapman S."/>
            <person name="Cusick C."/>
            <person name="Shea T."/>
            <person name="Young S."/>
            <person name="Neafsey D."/>
            <person name="Nusbaum C."/>
            <person name="Birren B."/>
        </authorList>
    </citation>
    <scope>NUCLEOTIDE SEQUENCE [LARGE SCALE GENOMIC DNA]</scope>
    <source>
        <strain evidence="3 4">7H8_DIV0219</strain>
    </source>
</reference>
<dbReference type="EMBL" id="QOVC01000005">
    <property type="protein sequence ID" value="KAA0690663.1"/>
    <property type="molecule type" value="Genomic_DNA"/>
</dbReference>
<dbReference type="InterPro" id="IPR038765">
    <property type="entry name" value="Papain-like_cys_pep_sf"/>
</dbReference>
<gene>
    <name evidence="3" type="ORF">A5810_001723</name>
    <name evidence="2" type="ORF">DTX73_07320</name>
</gene>
<evidence type="ECO:0000313" key="5">
    <source>
        <dbReference type="Proteomes" id="UP000448762"/>
    </source>
</evidence>
<accession>A0A242BED8</accession>
<evidence type="ECO:0000313" key="2">
    <source>
        <dbReference type="EMBL" id="KAA0690663.1"/>
    </source>
</evidence>
<dbReference type="Proteomes" id="UP000194885">
    <property type="component" value="Unassembled WGS sequence"/>
</dbReference>
<dbReference type="Gene3D" id="3.90.1720.10">
    <property type="entry name" value="endopeptidase domain like (from Nostoc punctiforme)"/>
    <property type="match status" value="1"/>
</dbReference>
<evidence type="ECO:0000313" key="3">
    <source>
        <dbReference type="EMBL" id="OTN93847.1"/>
    </source>
</evidence>
<keyword evidence="1" id="KW-0175">Coiled coil</keyword>
<feature type="coiled-coil region" evidence="1">
    <location>
        <begin position="59"/>
        <end position="86"/>
    </location>
</feature>
<protein>
    <recommendedName>
        <fullName evidence="6">YycO</fullName>
    </recommendedName>
</protein>
<reference evidence="2 5" key="2">
    <citation type="submission" date="2018-07" db="EMBL/GenBank/DDBJ databases">
        <title>High quality draft genome sequencing of Enterococcus faecium exhibiting probiotic potential isolated from mucus of freshwater fish.</title>
        <authorList>
            <person name="El-Jeni R."/>
            <person name="Ghedira K."/>
            <person name="Abdelhak S."/>
            <person name="El-Bour M."/>
            <person name="Bouhaouala-Zahar B."/>
        </authorList>
    </citation>
    <scope>NUCLEOTIDE SEQUENCE [LARGE SCALE GENOMIC DNA]</scope>
    <source>
        <strain evidence="2 5">R.A73</strain>
    </source>
</reference>
<evidence type="ECO:0008006" key="6">
    <source>
        <dbReference type="Google" id="ProtNLM"/>
    </source>
</evidence>
<proteinExistence type="predicted"/>
<name>A0A242BED8_ENTFC</name>
<dbReference type="EMBL" id="NGKW01000003">
    <property type="protein sequence ID" value="OTN93847.1"/>
    <property type="molecule type" value="Genomic_DNA"/>
</dbReference>
<dbReference type="Proteomes" id="UP000448762">
    <property type="component" value="Unassembled WGS sequence"/>
</dbReference>
<organism evidence="3 4">
    <name type="scientific">Enterococcus faecium</name>
    <name type="common">Streptococcus faecium</name>
    <dbReference type="NCBI Taxonomy" id="1352"/>
    <lineage>
        <taxon>Bacteria</taxon>
        <taxon>Bacillati</taxon>
        <taxon>Bacillota</taxon>
        <taxon>Bacilli</taxon>
        <taxon>Lactobacillales</taxon>
        <taxon>Enterococcaceae</taxon>
        <taxon>Enterococcus</taxon>
    </lineage>
</organism>
<dbReference type="SUPFAM" id="SSF54001">
    <property type="entry name" value="Cysteine proteinases"/>
    <property type="match status" value="1"/>
</dbReference>
<evidence type="ECO:0000313" key="4">
    <source>
        <dbReference type="Proteomes" id="UP000194885"/>
    </source>
</evidence>